<accession>A0A086YYC0</accession>
<dbReference type="GO" id="GO:0003677">
    <property type="term" value="F:DNA binding"/>
    <property type="evidence" value="ECO:0007669"/>
    <property type="project" value="UniProtKB-KW"/>
</dbReference>
<evidence type="ECO:0000313" key="4">
    <source>
        <dbReference type="EMBL" id="KFI39270.1"/>
    </source>
</evidence>
<protein>
    <submittedName>
        <fullName evidence="4">Putative MerR family transcriptional regulator</fullName>
    </submittedName>
</protein>
<dbReference type="KEGG" id="bact:AB656_06325"/>
<sequence length="202" mass="22630">MTAMDKQIRETYLACGRALVEGSAGLDLIDERGIDISLPVFSVGQVAQMADVHPQTLRQYDRLGLVVPRRTGGGARRYSLRDVDRLCQAQHLSQDESINLAGVTRILALAEENRQLRRQIRRLNQPDGSNVFSADSDGEVVEMERSGRARLWRHQAQVKVRGLLPPADEGYRDEGDYGDDDYREDGDRPLGESKSLVIWGLL</sequence>
<dbReference type="EMBL" id="JGYK01000002">
    <property type="protein sequence ID" value="KFI39270.1"/>
    <property type="molecule type" value="Genomic_DNA"/>
</dbReference>
<evidence type="ECO:0000313" key="5">
    <source>
        <dbReference type="Proteomes" id="UP000029015"/>
    </source>
</evidence>
<dbReference type="RefSeq" id="WP_033504203.1">
    <property type="nucleotide sequence ID" value="NZ_CP011786.1"/>
</dbReference>
<dbReference type="InterPro" id="IPR009061">
    <property type="entry name" value="DNA-bd_dom_put_sf"/>
</dbReference>
<dbReference type="eggNOG" id="COG0789">
    <property type="taxonomic scope" value="Bacteria"/>
</dbReference>
<proteinExistence type="predicted"/>
<dbReference type="PANTHER" id="PTHR30204:SF58">
    <property type="entry name" value="HTH-TYPE TRANSCRIPTIONAL REGULATOR YFMP"/>
    <property type="match status" value="1"/>
</dbReference>
<dbReference type="PANTHER" id="PTHR30204">
    <property type="entry name" value="REDOX-CYCLING DRUG-SENSING TRANSCRIPTIONAL ACTIVATOR SOXR"/>
    <property type="match status" value="1"/>
</dbReference>
<dbReference type="Pfam" id="PF13411">
    <property type="entry name" value="MerR_1"/>
    <property type="match status" value="1"/>
</dbReference>
<dbReference type="NCBIfam" id="NF047375">
    <property type="entry name" value="HeatShock_HspR"/>
    <property type="match status" value="1"/>
</dbReference>
<dbReference type="AlphaFoldDB" id="A0A086YYC0"/>
<reference evidence="4 5" key="1">
    <citation type="submission" date="2014-03" db="EMBL/GenBank/DDBJ databases">
        <title>Genomics of Bifidobacteria.</title>
        <authorList>
            <person name="Ventura M."/>
            <person name="Milani C."/>
            <person name="Lugli G.A."/>
        </authorList>
    </citation>
    <scope>NUCLEOTIDE SEQUENCE [LARGE SCALE GENOMIC DNA]</scope>
    <source>
        <strain evidence="4 5">DSM 22766</strain>
    </source>
</reference>
<dbReference type="GO" id="GO:0003700">
    <property type="term" value="F:DNA-binding transcription factor activity"/>
    <property type="evidence" value="ECO:0007669"/>
    <property type="project" value="InterPro"/>
</dbReference>
<evidence type="ECO:0000256" key="2">
    <source>
        <dbReference type="SAM" id="MobiDB-lite"/>
    </source>
</evidence>
<dbReference type="OrthoDB" id="5345718at2"/>
<dbReference type="SMART" id="SM00422">
    <property type="entry name" value="HTH_MERR"/>
    <property type="match status" value="1"/>
</dbReference>
<feature type="region of interest" description="Disordered" evidence="2">
    <location>
        <begin position="163"/>
        <end position="191"/>
    </location>
</feature>
<feature type="domain" description="HTH merR-type" evidence="3">
    <location>
        <begin position="40"/>
        <end position="109"/>
    </location>
</feature>
<dbReference type="PATRIC" id="fig|1437605.7.peg.1297"/>
<name>A0A086YYC0_9BIFI</name>
<dbReference type="InterPro" id="IPR000551">
    <property type="entry name" value="MerR-type_HTH_dom"/>
</dbReference>
<organism evidence="4 5">
    <name type="scientific">Bifidobacterium actinocoloniiforme DSM 22766</name>
    <dbReference type="NCBI Taxonomy" id="1437605"/>
    <lineage>
        <taxon>Bacteria</taxon>
        <taxon>Bacillati</taxon>
        <taxon>Actinomycetota</taxon>
        <taxon>Actinomycetes</taxon>
        <taxon>Bifidobacteriales</taxon>
        <taxon>Bifidobacteriaceae</taxon>
        <taxon>Bifidobacterium</taxon>
    </lineage>
</organism>
<comment type="caution">
    <text evidence="4">The sequence shown here is derived from an EMBL/GenBank/DDBJ whole genome shotgun (WGS) entry which is preliminary data.</text>
</comment>
<dbReference type="Gene3D" id="1.10.1660.10">
    <property type="match status" value="1"/>
</dbReference>
<evidence type="ECO:0000256" key="1">
    <source>
        <dbReference type="ARBA" id="ARBA00023125"/>
    </source>
</evidence>
<keyword evidence="5" id="KW-1185">Reference proteome</keyword>
<dbReference type="PROSITE" id="PS00552">
    <property type="entry name" value="HTH_MERR_1"/>
    <property type="match status" value="1"/>
</dbReference>
<dbReference type="STRING" id="1437605.AB656_06325"/>
<dbReference type="InterPro" id="IPR047057">
    <property type="entry name" value="MerR_fam"/>
</dbReference>
<evidence type="ECO:0000259" key="3">
    <source>
        <dbReference type="PROSITE" id="PS50937"/>
    </source>
</evidence>
<gene>
    <name evidence="4" type="ORF">BACT_0100</name>
</gene>
<keyword evidence="1" id="KW-0238">DNA-binding</keyword>
<dbReference type="Proteomes" id="UP000029015">
    <property type="component" value="Unassembled WGS sequence"/>
</dbReference>
<dbReference type="SUPFAM" id="SSF46955">
    <property type="entry name" value="Putative DNA-binding domain"/>
    <property type="match status" value="1"/>
</dbReference>
<dbReference type="PROSITE" id="PS50937">
    <property type="entry name" value="HTH_MERR_2"/>
    <property type="match status" value="1"/>
</dbReference>